<evidence type="ECO:0000256" key="1">
    <source>
        <dbReference type="ARBA" id="ARBA00000553"/>
    </source>
</evidence>
<evidence type="ECO:0000256" key="11">
    <source>
        <dbReference type="ARBA" id="ARBA00049893"/>
    </source>
</evidence>
<keyword evidence="7" id="KW-0862">Zinc</keyword>
<evidence type="ECO:0000256" key="4">
    <source>
        <dbReference type="ARBA" id="ARBA00022679"/>
    </source>
</evidence>
<dbReference type="PANTHER" id="PTHR30616:SF2">
    <property type="entry name" value="PURINE NUCLEOSIDE PHOSPHORYLASE LACC1"/>
    <property type="match status" value="1"/>
</dbReference>
<dbReference type="SUPFAM" id="SSF64438">
    <property type="entry name" value="CNF1/YfiH-like putative cysteine hydrolases"/>
    <property type="match status" value="1"/>
</dbReference>
<dbReference type="AlphaFoldDB" id="A0A496PM92"/>
<accession>A0A496PM92</accession>
<dbReference type="EMBL" id="QQXL01000001">
    <property type="protein sequence ID" value="RKW71668.1"/>
    <property type="molecule type" value="Genomic_DNA"/>
</dbReference>
<comment type="catalytic activity">
    <reaction evidence="1">
        <text>inosine + phosphate = alpha-D-ribose 1-phosphate + hypoxanthine</text>
        <dbReference type="Rhea" id="RHEA:27646"/>
        <dbReference type="ChEBI" id="CHEBI:17368"/>
        <dbReference type="ChEBI" id="CHEBI:17596"/>
        <dbReference type="ChEBI" id="CHEBI:43474"/>
        <dbReference type="ChEBI" id="CHEBI:57720"/>
        <dbReference type="EC" id="2.4.2.1"/>
    </reaction>
    <physiologicalReaction direction="left-to-right" evidence="1">
        <dbReference type="Rhea" id="RHEA:27647"/>
    </physiologicalReaction>
</comment>
<reference evidence="12 13" key="1">
    <citation type="submission" date="2018-07" db="EMBL/GenBank/DDBJ databases">
        <title>Arthrobacter sp. nov., isolated from raw cow's milk with high bacterial count.</title>
        <authorList>
            <person name="Hahne J."/>
            <person name="Isele D."/>
            <person name="Lipski A."/>
        </authorList>
    </citation>
    <scope>NUCLEOTIDE SEQUENCE [LARGE SCALE GENOMIC DNA]</scope>
    <source>
        <strain evidence="12 13">JZ R-183</strain>
    </source>
</reference>
<evidence type="ECO:0000256" key="10">
    <source>
        <dbReference type="ARBA" id="ARBA00048968"/>
    </source>
</evidence>
<evidence type="ECO:0000256" key="6">
    <source>
        <dbReference type="ARBA" id="ARBA00022801"/>
    </source>
</evidence>
<organism evidence="12 13">
    <name type="scientific">Galactobacter caseinivorans</name>
    <dbReference type="NCBI Taxonomy" id="2676123"/>
    <lineage>
        <taxon>Bacteria</taxon>
        <taxon>Bacillati</taxon>
        <taxon>Actinomycetota</taxon>
        <taxon>Actinomycetes</taxon>
        <taxon>Micrococcales</taxon>
        <taxon>Micrococcaceae</taxon>
        <taxon>Galactobacter</taxon>
    </lineage>
</organism>
<proteinExistence type="inferred from homology"/>
<dbReference type="RefSeq" id="WP_121483931.1">
    <property type="nucleotide sequence ID" value="NZ_QQXL01000001.1"/>
</dbReference>
<sequence>MRLERFELYPQLVAVFTGRQEGNLAGHTGQDPERVARNRERLAAELGMAPERLGLMRQVHSAVVAPVAEPGAQPPEADGLVDASGLRAPVVLTADCVPVLFAARAGAVALLAAAHAGRKGLLDGVLLETARQLESAGGTGLEAWIGPSICGACYEVPAQMQVDSEARMPGISATTSWGTPSLDLVGAAATQLRSLGVAVHSTGICTLHDEGYFSYRGADASPRNASLVYSL</sequence>
<evidence type="ECO:0000256" key="5">
    <source>
        <dbReference type="ARBA" id="ARBA00022723"/>
    </source>
</evidence>
<comment type="catalytic activity">
    <reaction evidence="10">
        <text>adenosine + phosphate = alpha-D-ribose 1-phosphate + adenine</text>
        <dbReference type="Rhea" id="RHEA:27642"/>
        <dbReference type="ChEBI" id="CHEBI:16335"/>
        <dbReference type="ChEBI" id="CHEBI:16708"/>
        <dbReference type="ChEBI" id="CHEBI:43474"/>
        <dbReference type="ChEBI" id="CHEBI:57720"/>
        <dbReference type="EC" id="2.4.2.1"/>
    </reaction>
    <physiologicalReaction direction="left-to-right" evidence="10">
        <dbReference type="Rhea" id="RHEA:27643"/>
    </physiologicalReaction>
</comment>
<dbReference type="PANTHER" id="PTHR30616">
    <property type="entry name" value="UNCHARACTERIZED PROTEIN YFIH"/>
    <property type="match status" value="1"/>
</dbReference>
<dbReference type="GO" id="GO:0017061">
    <property type="term" value="F:S-methyl-5-thioadenosine phosphorylase activity"/>
    <property type="evidence" value="ECO:0007669"/>
    <property type="project" value="UniProtKB-EC"/>
</dbReference>
<dbReference type="InterPro" id="IPR038371">
    <property type="entry name" value="Cu_polyphenol_OxRdtase_sf"/>
</dbReference>
<evidence type="ECO:0000313" key="12">
    <source>
        <dbReference type="EMBL" id="RKW71668.1"/>
    </source>
</evidence>
<evidence type="ECO:0000256" key="9">
    <source>
        <dbReference type="ARBA" id="ARBA00047989"/>
    </source>
</evidence>
<keyword evidence="5" id="KW-0479">Metal-binding</keyword>
<comment type="function">
    <text evidence="2">Purine nucleoside enzyme that catalyzes the phosphorolysis of adenosine and inosine nucleosides, yielding D-ribose 1-phosphate and the respective free bases, adenine and hypoxanthine. Also catalyzes the phosphorolysis of S-methyl-5'-thioadenosine into adenine and S-methyl-5-thio-alpha-D-ribose 1-phosphate. Also has adenosine deaminase activity.</text>
</comment>
<protein>
    <submittedName>
        <fullName evidence="12">Laccase domain-containing protein</fullName>
    </submittedName>
</protein>
<evidence type="ECO:0000256" key="2">
    <source>
        <dbReference type="ARBA" id="ARBA00003215"/>
    </source>
</evidence>
<dbReference type="InterPro" id="IPR003730">
    <property type="entry name" value="Cu_polyphenol_OxRdtase"/>
</dbReference>
<evidence type="ECO:0000256" key="8">
    <source>
        <dbReference type="ARBA" id="ARBA00023008"/>
    </source>
</evidence>
<dbReference type="Pfam" id="PF02578">
    <property type="entry name" value="Cu-oxidase_4"/>
    <property type="match status" value="1"/>
</dbReference>
<comment type="caution">
    <text evidence="12">The sequence shown here is derived from an EMBL/GenBank/DDBJ whole genome shotgun (WGS) entry which is preliminary data.</text>
</comment>
<keyword evidence="8" id="KW-0186">Copper</keyword>
<keyword evidence="6" id="KW-0378">Hydrolase</keyword>
<evidence type="ECO:0000256" key="3">
    <source>
        <dbReference type="ARBA" id="ARBA00007353"/>
    </source>
</evidence>
<dbReference type="GO" id="GO:0016787">
    <property type="term" value="F:hydrolase activity"/>
    <property type="evidence" value="ECO:0007669"/>
    <property type="project" value="UniProtKB-KW"/>
</dbReference>
<keyword evidence="13" id="KW-1185">Reference proteome</keyword>
<evidence type="ECO:0000256" key="7">
    <source>
        <dbReference type="ARBA" id="ARBA00022833"/>
    </source>
</evidence>
<dbReference type="GO" id="GO:0005507">
    <property type="term" value="F:copper ion binding"/>
    <property type="evidence" value="ECO:0007669"/>
    <property type="project" value="TreeGrafter"/>
</dbReference>
<dbReference type="Proteomes" id="UP000273119">
    <property type="component" value="Unassembled WGS sequence"/>
</dbReference>
<keyword evidence="4" id="KW-0808">Transferase</keyword>
<comment type="catalytic activity">
    <reaction evidence="9">
        <text>adenosine + H2O + H(+) = inosine + NH4(+)</text>
        <dbReference type="Rhea" id="RHEA:24408"/>
        <dbReference type="ChEBI" id="CHEBI:15377"/>
        <dbReference type="ChEBI" id="CHEBI:15378"/>
        <dbReference type="ChEBI" id="CHEBI:16335"/>
        <dbReference type="ChEBI" id="CHEBI:17596"/>
        <dbReference type="ChEBI" id="CHEBI:28938"/>
        <dbReference type="EC" id="3.5.4.4"/>
    </reaction>
    <physiologicalReaction direction="left-to-right" evidence="9">
        <dbReference type="Rhea" id="RHEA:24409"/>
    </physiologicalReaction>
</comment>
<evidence type="ECO:0000313" key="13">
    <source>
        <dbReference type="Proteomes" id="UP000273119"/>
    </source>
</evidence>
<dbReference type="Gene3D" id="3.60.140.10">
    <property type="entry name" value="CNF1/YfiH-like putative cysteine hydrolases"/>
    <property type="match status" value="1"/>
</dbReference>
<dbReference type="CDD" id="cd16833">
    <property type="entry name" value="YfiH"/>
    <property type="match status" value="1"/>
</dbReference>
<dbReference type="InterPro" id="IPR011324">
    <property type="entry name" value="Cytotoxic_necrot_fac-like_cat"/>
</dbReference>
<comment type="similarity">
    <text evidence="3">Belongs to the purine nucleoside phosphorylase YfiH/LACC1 family.</text>
</comment>
<gene>
    <name evidence="12" type="ORF">DWQ67_02195</name>
</gene>
<name>A0A496PM92_9MICC</name>
<comment type="catalytic activity">
    <reaction evidence="11">
        <text>S-methyl-5'-thioadenosine + phosphate = 5-(methylsulfanyl)-alpha-D-ribose 1-phosphate + adenine</text>
        <dbReference type="Rhea" id="RHEA:11852"/>
        <dbReference type="ChEBI" id="CHEBI:16708"/>
        <dbReference type="ChEBI" id="CHEBI:17509"/>
        <dbReference type="ChEBI" id="CHEBI:43474"/>
        <dbReference type="ChEBI" id="CHEBI:58533"/>
        <dbReference type="EC" id="2.4.2.28"/>
    </reaction>
    <physiologicalReaction direction="left-to-right" evidence="11">
        <dbReference type="Rhea" id="RHEA:11853"/>
    </physiologicalReaction>
</comment>